<reference evidence="1" key="1">
    <citation type="submission" date="2014-12" db="EMBL/GenBank/DDBJ databases">
        <authorList>
            <person name="Huang H.-H."/>
            <person name="Chen S.-C."/>
            <person name="Lai M.-C."/>
        </authorList>
    </citation>
    <scope>NUCLEOTIDE SEQUENCE</scope>
    <source>
        <strain evidence="1">K1F9705b</strain>
    </source>
</reference>
<dbReference type="AlphaFoldDB" id="A0A8J8B4P8"/>
<dbReference type="RefSeq" id="WP_211529875.1">
    <property type="nucleotide sequence ID" value="NZ_JWHL01000002.1"/>
</dbReference>
<accession>A0A8J8B4P8</accession>
<evidence type="ECO:0000313" key="2">
    <source>
        <dbReference type="Proteomes" id="UP000730161"/>
    </source>
</evidence>
<name>A0A8J8B4P8_9EURY</name>
<dbReference type="EMBL" id="JWHL01000002">
    <property type="protein sequence ID" value="MBR1368259.1"/>
    <property type="molecule type" value="Genomic_DNA"/>
</dbReference>
<comment type="caution">
    <text evidence="1">The sequence shown here is derived from an EMBL/GenBank/DDBJ whole genome shotgun (WGS) entry which is preliminary data.</text>
</comment>
<sequence length="394" mass="44152">MPVDVEEVLTGLLDETKKHLVIQEDQAYFTDPIFDIVRNRVNAEICKTLIRMGDLDHVPGLIRYITDHQNPDGSWNEIHPQYNQPSALITSFIGEALILAYNHVRMDASLKRARGYVLSQERAPGLFLKSAQYTADHLNVDASCGAFLAAYGNLFSDQISLDAAHRAAERICQYQAQDGSYPYTSDKGSYPHALDIPCIHYQGVTMYYLAKINAVLGKDWINDSLMKGADWLASQQRDDGSFDWSSSGLLFAYYLSGAQAFAYASFLHAAEHDSKYLKSAEGSLEELTKNINGIMLRWEGGSWGSLSPLTSLRTSRIGDFPLKEQVFRIGYGMYREIARRRFSYQVDPTVFHILCSLLGIKASTIEASNNYPDLFMTSEVLDCLSYTISHGGNK</sequence>
<dbReference type="OrthoDB" id="94486at2157"/>
<protein>
    <recommendedName>
        <fullName evidence="3">Squalene cyclase C-terminal domain-containing protein</fullName>
    </recommendedName>
</protein>
<dbReference type="Proteomes" id="UP000730161">
    <property type="component" value="Unassembled WGS sequence"/>
</dbReference>
<keyword evidence="2" id="KW-1185">Reference proteome</keyword>
<dbReference type="CDD" id="cd00688">
    <property type="entry name" value="ISOPREN_C2_like"/>
    <property type="match status" value="1"/>
</dbReference>
<evidence type="ECO:0000313" key="1">
    <source>
        <dbReference type="EMBL" id="MBR1368259.1"/>
    </source>
</evidence>
<organism evidence="1 2">
    <name type="scientific">Methanocalculus chunghsingensis</name>
    <dbReference type="NCBI Taxonomy" id="156457"/>
    <lineage>
        <taxon>Archaea</taxon>
        <taxon>Methanobacteriati</taxon>
        <taxon>Methanobacteriota</taxon>
        <taxon>Stenosarchaea group</taxon>
        <taxon>Methanomicrobia</taxon>
        <taxon>Methanomicrobiales</taxon>
        <taxon>Methanocalculaceae</taxon>
        <taxon>Methanocalculus</taxon>
    </lineage>
</organism>
<dbReference type="SUPFAM" id="SSF48239">
    <property type="entry name" value="Terpenoid cyclases/Protein prenyltransferases"/>
    <property type="match status" value="1"/>
</dbReference>
<gene>
    <name evidence="1" type="ORF">RJ53_01610</name>
</gene>
<evidence type="ECO:0008006" key="3">
    <source>
        <dbReference type="Google" id="ProtNLM"/>
    </source>
</evidence>
<proteinExistence type="predicted"/>
<dbReference type="Gene3D" id="1.50.10.20">
    <property type="match status" value="2"/>
</dbReference>
<dbReference type="InterPro" id="IPR008930">
    <property type="entry name" value="Terpenoid_cyclase/PrenylTrfase"/>
</dbReference>